<comment type="function">
    <text evidence="5">Modulates RecA activity.</text>
</comment>
<dbReference type="GO" id="GO:0005737">
    <property type="term" value="C:cytoplasm"/>
    <property type="evidence" value="ECO:0007669"/>
    <property type="project" value="UniProtKB-SubCell"/>
</dbReference>
<evidence type="ECO:0000256" key="4">
    <source>
        <dbReference type="ARBA" id="ARBA00022490"/>
    </source>
</evidence>
<evidence type="ECO:0000313" key="9">
    <source>
        <dbReference type="EMBL" id="VYU07119.1"/>
    </source>
</evidence>
<gene>
    <name evidence="5 9" type="primary">recX</name>
    <name evidence="9" type="ORF">CTLFYP3_01402</name>
</gene>
<dbReference type="InterPro" id="IPR053924">
    <property type="entry name" value="RecX_HTH_2nd"/>
</dbReference>
<feature type="domain" description="RecX second three-helical" evidence="6">
    <location>
        <begin position="108"/>
        <end position="144"/>
    </location>
</feature>
<dbReference type="InterPro" id="IPR053925">
    <property type="entry name" value="RecX_HTH_3rd"/>
</dbReference>
<dbReference type="Pfam" id="PF21981">
    <property type="entry name" value="RecX_HTH3"/>
    <property type="match status" value="1"/>
</dbReference>
<dbReference type="AlphaFoldDB" id="A0A6N3BWU4"/>
<comment type="similarity">
    <text evidence="2 5">Belongs to the RecX family.</text>
</comment>
<dbReference type="PANTHER" id="PTHR33602">
    <property type="entry name" value="REGULATORY PROTEIN RECX FAMILY PROTEIN"/>
    <property type="match status" value="1"/>
</dbReference>
<dbReference type="PANTHER" id="PTHR33602:SF1">
    <property type="entry name" value="REGULATORY PROTEIN RECX FAMILY PROTEIN"/>
    <property type="match status" value="1"/>
</dbReference>
<organism evidence="9">
    <name type="scientific">Clostridium tertium</name>
    <dbReference type="NCBI Taxonomy" id="1559"/>
    <lineage>
        <taxon>Bacteria</taxon>
        <taxon>Bacillati</taxon>
        <taxon>Bacillota</taxon>
        <taxon>Clostridia</taxon>
        <taxon>Eubacteriales</taxon>
        <taxon>Clostridiaceae</taxon>
        <taxon>Clostridium</taxon>
    </lineage>
</organism>
<evidence type="ECO:0000256" key="1">
    <source>
        <dbReference type="ARBA" id="ARBA00004496"/>
    </source>
</evidence>
<sequence>MNTITKIEVQKRNKNRVNIYVDHEYAFSLDSELVYKEGLKTNESVNVERIEDIAKKDNYLKCKNAALRIVEKAYKSEKELKDKLILKGYDKHSIEKSIEFLKEYGFINDNNYAKLYIKDKNRTQGKSKIKYDLIRKGISEDVIESSISNIDDEDERDNAYNLAIKKYNVISKREDDKYKLSQKLYRFLLSKGYNYDTVSYVVKKITNQEDI</sequence>
<name>A0A6N3BWU4_9CLOT</name>
<dbReference type="InterPro" id="IPR003783">
    <property type="entry name" value="Regulatory_RecX"/>
</dbReference>
<reference evidence="9" key="1">
    <citation type="submission" date="2019-11" db="EMBL/GenBank/DDBJ databases">
        <authorList>
            <person name="Feng L."/>
        </authorList>
    </citation>
    <scope>NUCLEOTIDE SEQUENCE</scope>
    <source>
        <strain evidence="9">CTertiumLFYP3</strain>
    </source>
</reference>
<evidence type="ECO:0000259" key="6">
    <source>
        <dbReference type="Pfam" id="PF02631"/>
    </source>
</evidence>
<evidence type="ECO:0000256" key="3">
    <source>
        <dbReference type="ARBA" id="ARBA00018111"/>
    </source>
</evidence>
<dbReference type="NCBIfam" id="NF001058">
    <property type="entry name" value="PRK00117.4-1"/>
    <property type="match status" value="1"/>
</dbReference>
<dbReference type="RefSeq" id="WP_156625909.1">
    <property type="nucleotide sequence ID" value="NZ_CACRTO010000013.1"/>
</dbReference>
<dbReference type="Pfam" id="PF21982">
    <property type="entry name" value="RecX_HTH1"/>
    <property type="match status" value="1"/>
</dbReference>
<dbReference type="InterPro" id="IPR036388">
    <property type="entry name" value="WH-like_DNA-bd_sf"/>
</dbReference>
<evidence type="ECO:0000259" key="8">
    <source>
        <dbReference type="Pfam" id="PF21982"/>
    </source>
</evidence>
<evidence type="ECO:0000259" key="7">
    <source>
        <dbReference type="Pfam" id="PF21981"/>
    </source>
</evidence>
<dbReference type="HAMAP" id="MF_01114">
    <property type="entry name" value="RecX"/>
    <property type="match status" value="1"/>
</dbReference>
<feature type="domain" description="RecX third three-helical" evidence="7">
    <location>
        <begin position="154"/>
        <end position="202"/>
    </location>
</feature>
<dbReference type="Pfam" id="PF02631">
    <property type="entry name" value="RecX_HTH2"/>
    <property type="match status" value="1"/>
</dbReference>
<dbReference type="GO" id="GO:0006282">
    <property type="term" value="P:regulation of DNA repair"/>
    <property type="evidence" value="ECO:0007669"/>
    <property type="project" value="UniProtKB-UniRule"/>
</dbReference>
<protein>
    <recommendedName>
        <fullName evidence="3 5">Regulatory protein RecX</fullName>
    </recommendedName>
</protein>
<comment type="subcellular location">
    <subcellularLocation>
        <location evidence="1 5">Cytoplasm</location>
    </subcellularLocation>
</comment>
<dbReference type="Gene3D" id="1.10.10.10">
    <property type="entry name" value="Winged helix-like DNA-binding domain superfamily/Winged helix DNA-binding domain"/>
    <property type="match status" value="3"/>
</dbReference>
<dbReference type="InterPro" id="IPR053926">
    <property type="entry name" value="RecX_HTH_1st"/>
</dbReference>
<accession>A0A6N3BWU4</accession>
<evidence type="ECO:0000256" key="2">
    <source>
        <dbReference type="ARBA" id="ARBA00009695"/>
    </source>
</evidence>
<dbReference type="EMBL" id="CACRTO010000013">
    <property type="protein sequence ID" value="VYU07119.1"/>
    <property type="molecule type" value="Genomic_DNA"/>
</dbReference>
<feature type="domain" description="RecX first three-helical" evidence="8">
    <location>
        <begin position="62"/>
        <end position="101"/>
    </location>
</feature>
<proteinExistence type="inferred from homology"/>
<keyword evidence="4 5" id="KW-0963">Cytoplasm</keyword>
<evidence type="ECO:0000256" key="5">
    <source>
        <dbReference type="HAMAP-Rule" id="MF_01114"/>
    </source>
</evidence>